<dbReference type="EMBL" id="CP016541">
    <property type="protein sequence ID" value="ANU28590.1"/>
    <property type="molecule type" value="Genomic_DNA"/>
</dbReference>
<dbReference type="Pfam" id="PF01051">
    <property type="entry name" value="Rep3_N"/>
    <property type="match status" value="1"/>
</dbReference>
<protein>
    <recommendedName>
        <fullName evidence="2">Initiator Rep protein WH1 domain-containing protein</fullName>
    </recommendedName>
</protein>
<feature type="domain" description="Initiator Rep protein WH1" evidence="2">
    <location>
        <begin position="23"/>
        <end position="129"/>
    </location>
</feature>
<dbReference type="OrthoDB" id="9765378at2"/>
<dbReference type="Gene3D" id="1.10.10.10">
    <property type="entry name" value="Winged helix-like DNA-binding domain superfamily/Winged helix DNA-binding domain"/>
    <property type="match status" value="1"/>
</dbReference>
<evidence type="ECO:0000313" key="3">
    <source>
        <dbReference type="EMBL" id="ANU28590.1"/>
    </source>
</evidence>
<dbReference type="AlphaFoldDB" id="A0A1B1S5X4"/>
<evidence type="ECO:0000256" key="1">
    <source>
        <dbReference type="ARBA" id="ARBA00038283"/>
    </source>
</evidence>
<dbReference type="RefSeq" id="WP_049694987.1">
    <property type="nucleotide sequence ID" value="NZ_CP016541.2"/>
</dbReference>
<organism evidence="3 4">
    <name type="scientific">Planococcus versutus</name>
    <dbReference type="NCBI Taxonomy" id="1302659"/>
    <lineage>
        <taxon>Bacteria</taxon>
        <taxon>Bacillati</taxon>
        <taxon>Bacillota</taxon>
        <taxon>Bacilli</taxon>
        <taxon>Bacillales</taxon>
        <taxon>Caryophanaceae</taxon>
        <taxon>Planococcus</taxon>
    </lineage>
</organism>
<geneLocation type="plasmid" evidence="3 4">
    <name>pPS15-1</name>
</geneLocation>
<keyword evidence="3" id="KW-0614">Plasmid</keyword>
<dbReference type="GO" id="GO:0006270">
    <property type="term" value="P:DNA replication initiation"/>
    <property type="evidence" value="ECO:0007669"/>
    <property type="project" value="InterPro"/>
</dbReference>
<dbReference type="GO" id="GO:0003887">
    <property type="term" value="F:DNA-directed DNA polymerase activity"/>
    <property type="evidence" value="ECO:0007669"/>
    <property type="project" value="InterPro"/>
</dbReference>
<proteinExistence type="inferred from homology"/>
<name>A0A1B1S5X4_9BACL</name>
<reference evidence="3" key="1">
    <citation type="submission" date="2016-10" db="EMBL/GenBank/DDBJ databases">
        <authorList>
            <person name="See-Too W.S."/>
        </authorList>
    </citation>
    <scope>NUCLEOTIDE SEQUENCE</scope>
    <source>
        <strain evidence="3">L10.15</strain>
        <plasmid evidence="3">pPS15-1</plasmid>
    </source>
</reference>
<keyword evidence="4" id="KW-1185">Reference proteome</keyword>
<dbReference type="InterPro" id="IPR036388">
    <property type="entry name" value="WH-like_DNA-bd_sf"/>
</dbReference>
<dbReference type="InterPro" id="IPR036390">
    <property type="entry name" value="WH_DNA-bd_sf"/>
</dbReference>
<gene>
    <name evidence="3" type="ORF">I858_016550</name>
</gene>
<dbReference type="Proteomes" id="UP000053354">
    <property type="component" value="Plasmid pPS15-1"/>
</dbReference>
<accession>A0A1B1S5X4</accession>
<evidence type="ECO:0000259" key="2">
    <source>
        <dbReference type="Pfam" id="PF01051"/>
    </source>
</evidence>
<dbReference type="KEGG" id="pll:I858_016550"/>
<comment type="similarity">
    <text evidence="1">Belongs to the initiator RepB protein family.</text>
</comment>
<dbReference type="InterPro" id="IPR000525">
    <property type="entry name" value="Initiator_Rep_WH1"/>
</dbReference>
<sequence>MGVFILEHQIINEGKYMMEIYQGNALTEMEKKIIFIVASLVNKTDQEDQTYELPIDELYRFLELEGLNSHLQFKEIIDELMSKVVEIPREDGGWLMTHWLASVKYIKDTEVIQFTFSSKLMPYFLQLKRYLFNCKS</sequence>
<dbReference type="SUPFAM" id="SSF46785">
    <property type="entry name" value="Winged helix' DNA-binding domain"/>
    <property type="match status" value="1"/>
</dbReference>
<evidence type="ECO:0000313" key="4">
    <source>
        <dbReference type="Proteomes" id="UP000053354"/>
    </source>
</evidence>